<keyword evidence="13" id="KW-1185">Reference proteome</keyword>
<keyword evidence="7" id="KW-0833">Ubl conjugation pathway</keyword>
<evidence type="ECO:0000256" key="6">
    <source>
        <dbReference type="ARBA" id="ARBA00022771"/>
    </source>
</evidence>
<proteinExistence type="predicted"/>
<evidence type="ECO:0000256" key="9">
    <source>
        <dbReference type="PROSITE-ProRule" id="PRU00175"/>
    </source>
</evidence>
<dbReference type="SUPFAM" id="SSF57850">
    <property type="entry name" value="RING/U-box"/>
    <property type="match status" value="1"/>
</dbReference>
<evidence type="ECO:0000256" key="1">
    <source>
        <dbReference type="ARBA" id="ARBA00000900"/>
    </source>
</evidence>
<feature type="domain" description="RING-type" evidence="10">
    <location>
        <begin position="78"/>
        <end position="120"/>
    </location>
</feature>
<comment type="caution">
    <text evidence="11">The sequence shown here is derived from an EMBL/GenBank/DDBJ whole genome shotgun (WGS) entry which is preliminary data.</text>
</comment>
<keyword evidence="5" id="KW-0479">Metal-binding</keyword>
<evidence type="ECO:0000256" key="4">
    <source>
        <dbReference type="ARBA" id="ARBA00022679"/>
    </source>
</evidence>
<dbReference type="GO" id="GO:0008270">
    <property type="term" value="F:zinc ion binding"/>
    <property type="evidence" value="ECO:0007669"/>
    <property type="project" value="UniProtKB-KW"/>
</dbReference>
<dbReference type="AlphaFoldDB" id="A0ABC8RR60"/>
<evidence type="ECO:0000256" key="5">
    <source>
        <dbReference type="ARBA" id="ARBA00022723"/>
    </source>
</evidence>
<dbReference type="Pfam" id="PF13639">
    <property type="entry name" value="zf-RING_2"/>
    <property type="match status" value="1"/>
</dbReference>
<keyword evidence="8" id="KW-0862">Zinc</keyword>
<evidence type="ECO:0000313" key="13">
    <source>
        <dbReference type="Proteomes" id="UP001642360"/>
    </source>
</evidence>
<evidence type="ECO:0000259" key="10">
    <source>
        <dbReference type="PROSITE" id="PS50089"/>
    </source>
</evidence>
<evidence type="ECO:0000256" key="8">
    <source>
        <dbReference type="ARBA" id="ARBA00022833"/>
    </source>
</evidence>
<accession>A0ABC8RR60</accession>
<dbReference type="Gene3D" id="3.30.40.10">
    <property type="entry name" value="Zinc/RING finger domain, C3HC4 (zinc finger)"/>
    <property type="match status" value="1"/>
</dbReference>
<keyword evidence="6 9" id="KW-0863">Zinc-finger</keyword>
<organism evidence="11 13">
    <name type="scientific">Ilex paraguariensis</name>
    <name type="common">yerba mate</name>
    <dbReference type="NCBI Taxonomy" id="185542"/>
    <lineage>
        <taxon>Eukaryota</taxon>
        <taxon>Viridiplantae</taxon>
        <taxon>Streptophyta</taxon>
        <taxon>Embryophyta</taxon>
        <taxon>Tracheophyta</taxon>
        <taxon>Spermatophyta</taxon>
        <taxon>Magnoliopsida</taxon>
        <taxon>eudicotyledons</taxon>
        <taxon>Gunneridae</taxon>
        <taxon>Pentapetalae</taxon>
        <taxon>asterids</taxon>
        <taxon>campanulids</taxon>
        <taxon>Aquifoliales</taxon>
        <taxon>Aquifoliaceae</taxon>
        <taxon>Ilex</taxon>
    </lineage>
</organism>
<gene>
    <name evidence="11" type="ORF">ILEXP_LOCUS15367</name>
    <name evidence="12" type="ORF">ILEXP_LOCUS54615</name>
</gene>
<evidence type="ECO:0000313" key="12">
    <source>
        <dbReference type="EMBL" id="CAK9184310.1"/>
    </source>
</evidence>
<dbReference type="InterPro" id="IPR001841">
    <property type="entry name" value="Znf_RING"/>
</dbReference>
<dbReference type="InterPro" id="IPR044600">
    <property type="entry name" value="ATL1/ATL16-like"/>
</dbReference>
<dbReference type="PANTHER" id="PTHR46913">
    <property type="entry name" value="RING-H2 FINGER PROTEIN ATL16"/>
    <property type="match status" value="1"/>
</dbReference>
<evidence type="ECO:0000256" key="7">
    <source>
        <dbReference type="ARBA" id="ARBA00022786"/>
    </source>
</evidence>
<dbReference type="EMBL" id="CAUOFW020001684">
    <property type="protein sequence ID" value="CAK9147468.1"/>
    <property type="molecule type" value="Genomic_DNA"/>
</dbReference>
<evidence type="ECO:0000313" key="11">
    <source>
        <dbReference type="EMBL" id="CAK9147468.1"/>
    </source>
</evidence>
<dbReference type="Proteomes" id="UP001642360">
    <property type="component" value="Unassembled WGS sequence"/>
</dbReference>
<keyword evidence="4" id="KW-0808">Transferase</keyword>
<dbReference type="EMBL" id="CAUOFW020008925">
    <property type="protein sequence ID" value="CAK9184310.1"/>
    <property type="molecule type" value="Genomic_DNA"/>
</dbReference>
<sequence length="216" mass="23932">MGFPQTPSHPHLYSQALQQKLYQRRTSTASSPPPTLPRTLNQATPFAPLGEMGLKGNLKEKLPVISFNDDLKIKESQCCVCLGEFEINEKVLQPRLCKHIVHIDCIRHWLHSNSTCPLCRSSVIATTKHANFDLPVSPEPVEQDNQNFHHDPQNIAFVGQQGQLSRGRTILNSCSIEQHIVLIEGSSSASSSICRDSELSSLYPESVVLSIQSHGS</sequence>
<evidence type="ECO:0000256" key="2">
    <source>
        <dbReference type="ARBA" id="ARBA00004906"/>
    </source>
</evidence>
<dbReference type="PROSITE" id="PS50089">
    <property type="entry name" value="ZF_RING_2"/>
    <property type="match status" value="1"/>
</dbReference>
<comment type="pathway">
    <text evidence="2">Protein modification; protein ubiquitination.</text>
</comment>
<dbReference type="InterPro" id="IPR013083">
    <property type="entry name" value="Znf_RING/FYVE/PHD"/>
</dbReference>
<comment type="catalytic activity">
    <reaction evidence="1">
        <text>S-ubiquitinyl-[E2 ubiquitin-conjugating enzyme]-L-cysteine + [acceptor protein]-L-lysine = [E2 ubiquitin-conjugating enzyme]-L-cysteine + N(6)-ubiquitinyl-[acceptor protein]-L-lysine.</text>
        <dbReference type="EC" id="2.3.2.27"/>
    </reaction>
</comment>
<name>A0ABC8RR60_9AQUA</name>
<evidence type="ECO:0000256" key="3">
    <source>
        <dbReference type="ARBA" id="ARBA00012483"/>
    </source>
</evidence>
<dbReference type="GO" id="GO:0061630">
    <property type="term" value="F:ubiquitin protein ligase activity"/>
    <property type="evidence" value="ECO:0007669"/>
    <property type="project" value="UniProtKB-EC"/>
</dbReference>
<dbReference type="PANTHER" id="PTHR46913:SF23">
    <property type="entry name" value="E3 UBIQUITIN-PROTEIN LIGASE RHA4A-RELATED"/>
    <property type="match status" value="1"/>
</dbReference>
<dbReference type="EC" id="2.3.2.27" evidence="3"/>
<protein>
    <recommendedName>
        <fullName evidence="3">RING-type E3 ubiquitin transferase</fullName>
        <ecNumber evidence="3">2.3.2.27</ecNumber>
    </recommendedName>
</protein>
<reference evidence="11 13" key="1">
    <citation type="submission" date="2024-02" db="EMBL/GenBank/DDBJ databases">
        <authorList>
            <person name="Vignale AGUSTIN F."/>
            <person name="Sosa J E."/>
            <person name="Modenutti C."/>
        </authorList>
    </citation>
    <scope>NUCLEOTIDE SEQUENCE [LARGE SCALE GENOMIC DNA]</scope>
</reference>